<dbReference type="SMART" id="SM00430">
    <property type="entry name" value="HOLI"/>
    <property type="match status" value="1"/>
</dbReference>
<evidence type="ECO:0000256" key="9">
    <source>
        <dbReference type="RuleBase" id="RU004334"/>
    </source>
</evidence>
<evidence type="ECO:0000256" key="3">
    <source>
        <dbReference type="ARBA" id="ARBA00022833"/>
    </source>
</evidence>
<evidence type="ECO:0008006" key="14">
    <source>
        <dbReference type="Google" id="ProtNLM"/>
    </source>
</evidence>
<dbReference type="GO" id="GO:0005634">
    <property type="term" value="C:nucleus"/>
    <property type="evidence" value="ECO:0007669"/>
    <property type="project" value="UniProtKB-SubCell"/>
</dbReference>
<dbReference type="GO" id="GO:0008270">
    <property type="term" value="F:zinc ion binding"/>
    <property type="evidence" value="ECO:0007669"/>
    <property type="project" value="UniProtKB-KW"/>
</dbReference>
<keyword evidence="5 9" id="KW-0238">DNA-binding</keyword>
<evidence type="ECO:0000256" key="8">
    <source>
        <dbReference type="ARBA" id="ARBA00023242"/>
    </source>
</evidence>
<keyword evidence="1 9" id="KW-0479">Metal-binding</keyword>
<dbReference type="PROSITE" id="PS00031">
    <property type="entry name" value="NUCLEAR_REC_DBD_1"/>
    <property type="match status" value="1"/>
</dbReference>
<keyword evidence="8 9" id="KW-0539">Nucleus</keyword>
<keyword evidence="13" id="KW-1185">Reference proteome</keyword>
<gene>
    <name evidence="12" type="ORF">PFISCL1PPCAC_13691</name>
</gene>
<dbReference type="Pfam" id="PF00104">
    <property type="entry name" value="Hormone_recep"/>
    <property type="match status" value="1"/>
</dbReference>
<dbReference type="PANTHER" id="PTHR46011:SF6">
    <property type="entry name" value="HIGH ZINC ACTIVATED NUCLEAR RECEPTOR PROTEIN"/>
    <property type="match status" value="1"/>
</dbReference>
<accession>A0AAV5VVJ0</accession>
<dbReference type="PRINTS" id="PR00047">
    <property type="entry name" value="STROIDFINGER"/>
</dbReference>
<evidence type="ECO:0000313" key="13">
    <source>
        <dbReference type="Proteomes" id="UP001432322"/>
    </source>
</evidence>
<dbReference type="SUPFAM" id="SSF48508">
    <property type="entry name" value="Nuclear receptor ligand-binding domain"/>
    <property type="match status" value="1"/>
</dbReference>
<dbReference type="Pfam" id="PF00105">
    <property type="entry name" value="zf-C4"/>
    <property type="match status" value="1"/>
</dbReference>
<feature type="domain" description="NR LBD" evidence="11">
    <location>
        <begin position="76"/>
        <end position="367"/>
    </location>
</feature>
<name>A0AAV5VVJ0_9BILA</name>
<keyword evidence="7 9" id="KW-0675">Receptor</keyword>
<evidence type="ECO:0000259" key="10">
    <source>
        <dbReference type="PROSITE" id="PS51030"/>
    </source>
</evidence>
<dbReference type="EMBL" id="BTSY01000004">
    <property type="protein sequence ID" value="GMT22394.1"/>
    <property type="molecule type" value="Genomic_DNA"/>
</dbReference>
<keyword evidence="3 9" id="KW-0862">Zinc</keyword>
<protein>
    <recommendedName>
        <fullName evidence="14">Nuclear receptor</fullName>
    </recommendedName>
</protein>
<comment type="caution">
    <text evidence="12">The sequence shown here is derived from an EMBL/GenBank/DDBJ whole genome shotgun (WGS) entry which is preliminary data.</text>
</comment>
<evidence type="ECO:0000256" key="2">
    <source>
        <dbReference type="ARBA" id="ARBA00022771"/>
    </source>
</evidence>
<sequence length="367" mass="42273">MKSCLICTTSISVPHYGIDACRACAEFFKRAKLSGKKFVCRQGDKKCAIVKDERYTCRLCRYDRCVANGMLYEKGPEDSVIEQLIPNDPNDEEMMPSTSQEPEESILQRIGREFNASVDRRHAQEIRHLQDRPHIKFAQHPTQKLYWATFSSSLELFEATLSEMRSFYEQAFPEITRLSVKEQDALTRNCIPKFGIIDNAYRTRKMWGEIKDLVMCSVLGIVDFTRPDLWIGEERGGNNRQSLIGCIQTQNKMQLDFINPMMVRAHITDKEFYAVLALVLCDIEPSLDVSDETVAVTDAIRARVYKDLHRYYTEEMGLSDFSTRLGNLVSLNHAIQECMSASIIFMRLQESLFDLYSSGEKIKELIF</sequence>
<evidence type="ECO:0000256" key="6">
    <source>
        <dbReference type="ARBA" id="ARBA00023163"/>
    </source>
</evidence>
<keyword evidence="6 9" id="KW-0804">Transcription</keyword>
<dbReference type="InterPro" id="IPR000536">
    <property type="entry name" value="Nucl_hrmn_rcpt_lig-bd"/>
</dbReference>
<feature type="domain" description="Nuclear receptor" evidence="10">
    <location>
        <begin position="1"/>
        <end position="77"/>
    </location>
</feature>
<dbReference type="InterPro" id="IPR013088">
    <property type="entry name" value="Znf_NHR/GATA"/>
</dbReference>
<dbReference type="PROSITE" id="PS51843">
    <property type="entry name" value="NR_LBD"/>
    <property type="match status" value="1"/>
</dbReference>
<dbReference type="GO" id="GO:0003700">
    <property type="term" value="F:DNA-binding transcription factor activity"/>
    <property type="evidence" value="ECO:0007669"/>
    <property type="project" value="InterPro"/>
</dbReference>
<dbReference type="Gene3D" id="3.30.50.10">
    <property type="entry name" value="Erythroid Transcription Factor GATA-1, subunit A"/>
    <property type="match status" value="1"/>
</dbReference>
<evidence type="ECO:0000256" key="4">
    <source>
        <dbReference type="ARBA" id="ARBA00023015"/>
    </source>
</evidence>
<comment type="similarity">
    <text evidence="9">Belongs to the nuclear hormone receptor family.</text>
</comment>
<dbReference type="PROSITE" id="PS51030">
    <property type="entry name" value="NUCLEAR_REC_DBD_2"/>
    <property type="match status" value="1"/>
</dbReference>
<dbReference type="InterPro" id="IPR001628">
    <property type="entry name" value="Znf_hrmn_rcpt"/>
</dbReference>
<dbReference type="GO" id="GO:0043565">
    <property type="term" value="F:sequence-specific DNA binding"/>
    <property type="evidence" value="ECO:0007669"/>
    <property type="project" value="InterPro"/>
</dbReference>
<keyword evidence="2 9" id="KW-0863">Zinc-finger</keyword>
<evidence type="ECO:0000259" key="11">
    <source>
        <dbReference type="PROSITE" id="PS51843"/>
    </source>
</evidence>
<evidence type="ECO:0000313" key="12">
    <source>
        <dbReference type="EMBL" id="GMT22394.1"/>
    </source>
</evidence>
<evidence type="ECO:0000256" key="7">
    <source>
        <dbReference type="ARBA" id="ARBA00023170"/>
    </source>
</evidence>
<dbReference type="Proteomes" id="UP001432322">
    <property type="component" value="Unassembled WGS sequence"/>
</dbReference>
<dbReference type="AlphaFoldDB" id="A0AAV5VVJ0"/>
<comment type="subcellular location">
    <subcellularLocation>
        <location evidence="9">Nucleus</location>
    </subcellularLocation>
</comment>
<dbReference type="InterPro" id="IPR035500">
    <property type="entry name" value="NHR-like_dom_sf"/>
</dbReference>
<evidence type="ECO:0000256" key="5">
    <source>
        <dbReference type="ARBA" id="ARBA00023125"/>
    </source>
</evidence>
<dbReference type="SMART" id="SM00399">
    <property type="entry name" value="ZnF_C4"/>
    <property type="match status" value="1"/>
</dbReference>
<proteinExistence type="inferred from homology"/>
<keyword evidence="4 9" id="KW-0805">Transcription regulation</keyword>
<dbReference type="SUPFAM" id="SSF57716">
    <property type="entry name" value="Glucocorticoid receptor-like (DNA-binding domain)"/>
    <property type="match status" value="1"/>
</dbReference>
<dbReference type="Gene3D" id="1.10.565.10">
    <property type="entry name" value="Retinoid X Receptor"/>
    <property type="match status" value="1"/>
</dbReference>
<dbReference type="PANTHER" id="PTHR46011">
    <property type="entry name" value="NUCLEAR HORMONE RECEPTOR FAMILY MEMBER NHR-86-RELATED"/>
    <property type="match status" value="1"/>
</dbReference>
<reference evidence="12" key="1">
    <citation type="submission" date="2023-10" db="EMBL/GenBank/DDBJ databases">
        <title>Genome assembly of Pristionchus species.</title>
        <authorList>
            <person name="Yoshida K."/>
            <person name="Sommer R.J."/>
        </authorList>
    </citation>
    <scope>NUCLEOTIDE SEQUENCE</scope>
    <source>
        <strain evidence="12">RS5133</strain>
    </source>
</reference>
<organism evidence="12 13">
    <name type="scientific">Pristionchus fissidentatus</name>
    <dbReference type="NCBI Taxonomy" id="1538716"/>
    <lineage>
        <taxon>Eukaryota</taxon>
        <taxon>Metazoa</taxon>
        <taxon>Ecdysozoa</taxon>
        <taxon>Nematoda</taxon>
        <taxon>Chromadorea</taxon>
        <taxon>Rhabditida</taxon>
        <taxon>Rhabditina</taxon>
        <taxon>Diplogasteromorpha</taxon>
        <taxon>Diplogasteroidea</taxon>
        <taxon>Neodiplogasteridae</taxon>
        <taxon>Pristionchus</taxon>
    </lineage>
</organism>
<evidence type="ECO:0000256" key="1">
    <source>
        <dbReference type="ARBA" id="ARBA00022723"/>
    </source>
</evidence>